<feature type="compositionally biased region" description="Basic and acidic residues" evidence="17">
    <location>
        <begin position="583"/>
        <end position="595"/>
    </location>
</feature>
<dbReference type="GO" id="GO:0005524">
    <property type="term" value="F:ATP binding"/>
    <property type="evidence" value="ECO:0007669"/>
    <property type="project" value="UniProtKB-KW"/>
</dbReference>
<keyword evidence="14" id="KW-0968">Cytoplasmic vesicle</keyword>
<dbReference type="InterPro" id="IPR011012">
    <property type="entry name" value="Longin-like_dom_sf"/>
</dbReference>
<dbReference type="Gene3D" id="3.40.50.300">
    <property type="entry name" value="P-loop containing nucleotide triphosphate hydrolases"/>
    <property type="match status" value="2"/>
</dbReference>
<dbReference type="EMBL" id="LSMT01000187">
    <property type="protein sequence ID" value="PFX24054.1"/>
    <property type="molecule type" value="Genomic_DNA"/>
</dbReference>
<comment type="caution">
    <text evidence="21">The sequence shown here is derived from an EMBL/GenBank/DDBJ whole genome shotgun (WGS) entry which is preliminary data.</text>
</comment>
<comment type="subcellular location">
    <subcellularLocation>
        <location evidence="15">Cytoplasm</location>
    </subcellularLocation>
    <subcellularLocation>
        <location evidence="1 15">Golgi apparatus membrane</location>
        <topology evidence="1 15">Peripheral membrane protein</topology>
        <orientation evidence="1 15">Cytoplasmic side</orientation>
    </subcellularLocation>
    <subcellularLocation>
        <location evidence="15">Cytoplasmic vesicle</location>
        <location evidence="15">COPI-coated vesicle membrane</location>
        <topology evidence="15">Peripheral membrane protein</topology>
        <orientation evidence="15">Cytoplasmic side</orientation>
    </subcellularLocation>
</comment>
<feature type="compositionally biased region" description="Basic and acidic residues" evidence="17">
    <location>
        <begin position="605"/>
        <end position="621"/>
    </location>
</feature>
<gene>
    <name evidence="21" type="primary">ARCN1</name>
    <name evidence="21" type="ORF">AWC38_SpisGene11349</name>
</gene>
<accession>A0A2B4S022</accession>
<dbReference type="Pfam" id="PF00271">
    <property type="entry name" value="Helicase_C"/>
    <property type="match status" value="1"/>
</dbReference>
<feature type="region of interest" description="Disordered" evidence="17">
    <location>
        <begin position="204"/>
        <end position="229"/>
    </location>
</feature>
<feature type="domain" description="MHD" evidence="18">
    <location>
        <begin position="271"/>
        <end position="518"/>
    </location>
</feature>
<dbReference type="InterPro" id="IPR027059">
    <property type="entry name" value="Coatomer_dsu"/>
</dbReference>
<evidence type="ECO:0000256" key="8">
    <source>
        <dbReference type="ARBA" id="ARBA00022806"/>
    </source>
</evidence>
<dbReference type="PANTHER" id="PTHR10121">
    <property type="entry name" value="COATOMER SUBUNIT DELTA"/>
    <property type="match status" value="1"/>
</dbReference>
<reference evidence="22" key="1">
    <citation type="journal article" date="2017" name="bioRxiv">
        <title>Comparative analysis of the genomes of Stylophora pistillata and Acropora digitifera provides evidence for extensive differences between species of corals.</title>
        <authorList>
            <person name="Voolstra C.R."/>
            <person name="Li Y."/>
            <person name="Liew Y.J."/>
            <person name="Baumgarten S."/>
            <person name="Zoccola D."/>
            <person name="Flot J.-F."/>
            <person name="Tambutte S."/>
            <person name="Allemand D."/>
            <person name="Aranda M."/>
        </authorList>
    </citation>
    <scope>NUCLEOTIDE SEQUENCE [LARGE SCALE GENOMIC DNA]</scope>
</reference>
<keyword evidence="13 15" id="KW-0472">Membrane</keyword>
<keyword evidence="9" id="KW-0067">ATP-binding</keyword>
<dbReference type="Proteomes" id="UP000225706">
    <property type="component" value="Unassembled WGS sequence"/>
</dbReference>
<feature type="domain" description="Helicase C-terminal" evidence="20">
    <location>
        <begin position="1088"/>
        <end position="1234"/>
    </location>
</feature>
<dbReference type="GO" id="GO:0000139">
    <property type="term" value="C:Golgi membrane"/>
    <property type="evidence" value="ECO:0007669"/>
    <property type="project" value="UniProtKB-SubCell"/>
</dbReference>
<evidence type="ECO:0000256" key="6">
    <source>
        <dbReference type="ARBA" id="ARBA00022741"/>
    </source>
</evidence>
<keyword evidence="12 15" id="KW-0333">Golgi apparatus</keyword>
<feature type="coiled-coil region" evidence="16">
    <location>
        <begin position="1237"/>
        <end position="1264"/>
    </location>
</feature>
<dbReference type="PROSITE" id="PS51072">
    <property type="entry name" value="MHD"/>
    <property type="match status" value="1"/>
</dbReference>
<evidence type="ECO:0000259" key="20">
    <source>
        <dbReference type="PROSITE" id="PS51194"/>
    </source>
</evidence>
<dbReference type="CDD" id="cd17956">
    <property type="entry name" value="DEADc_DDX51"/>
    <property type="match status" value="1"/>
</dbReference>
<dbReference type="GO" id="GO:0006890">
    <property type="term" value="P:retrograde vesicle-mediated transport, Golgi to endoplasmic reticulum"/>
    <property type="evidence" value="ECO:0007669"/>
    <property type="project" value="UniProtKB-UniRule"/>
</dbReference>
<evidence type="ECO:0000313" key="22">
    <source>
        <dbReference type="Proteomes" id="UP000225706"/>
    </source>
</evidence>
<dbReference type="STRING" id="50429.A0A2B4S022"/>
<evidence type="ECO:0000313" key="21">
    <source>
        <dbReference type="EMBL" id="PFX24054.1"/>
    </source>
</evidence>
<dbReference type="CDD" id="cd18787">
    <property type="entry name" value="SF2_C_DEAD"/>
    <property type="match status" value="1"/>
</dbReference>
<dbReference type="SUPFAM" id="SSF64356">
    <property type="entry name" value="SNARE-like"/>
    <property type="match status" value="1"/>
</dbReference>
<evidence type="ECO:0000256" key="7">
    <source>
        <dbReference type="ARBA" id="ARBA00022801"/>
    </source>
</evidence>
<feature type="domain" description="Helicase ATP-binding" evidence="19">
    <location>
        <begin position="821"/>
        <end position="1040"/>
    </location>
</feature>
<dbReference type="FunFam" id="3.30.450.60:FF:000003">
    <property type="entry name" value="Coatomer subunit delta"/>
    <property type="match status" value="1"/>
</dbReference>
<evidence type="ECO:0000256" key="1">
    <source>
        <dbReference type="ARBA" id="ARBA00004255"/>
    </source>
</evidence>
<evidence type="ECO:0000259" key="19">
    <source>
        <dbReference type="PROSITE" id="PS51192"/>
    </source>
</evidence>
<organism evidence="21 22">
    <name type="scientific">Stylophora pistillata</name>
    <name type="common">Smooth cauliflower coral</name>
    <dbReference type="NCBI Taxonomy" id="50429"/>
    <lineage>
        <taxon>Eukaryota</taxon>
        <taxon>Metazoa</taxon>
        <taxon>Cnidaria</taxon>
        <taxon>Anthozoa</taxon>
        <taxon>Hexacorallia</taxon>
        <taxon>Scleractinia</taxon>
        <taxon>Astrocoeniina</taxon>
        <taxon>Pocilloporidae</taxon>
        <taxon>Stylophora</taxon>
    </lineage>
</organism>
<evidence type="ECO:0000256" key="14">
    <source>
        <dbReference type="ARBA" id="ARBA00023329"/>
    </source>
</evidence>
<dbReference type="PANTHER" id="PTHR10121:SF0">
    <property type="entry name" value="COATOMER SUBUNIT DELTA"/>
    <property type="match status" value="1"/>
</dbReference>
<dbReference type="GO" id="GO:0030126">
    <property type="term" value="C:COPI vesicle coat"/>
    <property type="evidence" value="ECO:0007669"/>
    <property type="project" value="UniProtKB-UniRule"/>
</dbReference>
<keyword evidence="16" id="KW-0175">Coiled coil</keyword>
<dbReference type="PROSITE" id="PS00039">
    <property type="entry name" value="DEAD_ATP_HELICASE"/>
    <property type="match status" value="1"/>
</dbReference>
<evidence type="ECO:0000256" key="4">
    <source>
        <dbReference type="ARBA" id="ARBA00022448"/>
    </source>
</evidence>
<evidence type="ECO:0000256" key="13">
    <source>
        <dbReference type="ARBA" id="ARBA00023136"/>
    </source>
</evidence>
<dbReference type="GO" id="GO:0051645">
    <property type="term" value="P:Golgi localization"/>
    <property type="evidence" value="ECO:0007669"/>
    <property type="project" value="TreeGrafter"/>
</dbReference>
<evidence type="ECO:0000256" key="5">
    <source>
        <dbReference type="ARBA" id="ARBA00022490"/>
    </source>
</evidence>
<dbReference type="SMART" id="SM00490">
    <property type="entry name" value="HELICc"/>
    <property type="match status" value="1"/>
</dbReference>
<dbReference type="GO" id="GO:0016787">
    <property type="term" value="F:hydrolase activity"/>
    <property type="evidence" value="ECO:0007669"/>
    <property type="project" value="UniProtKB-KW"/>
</dbReference>
<keyword evidence="6" id="KW-0547">Nucleotide-binding</keyword>
<keyword evidence="11 15" id="KW-0653">Protein transport</keyword>
<evidence type="ECO:0000256" key="9">
    <source>
        <dbReference type="ARBA" id="ARBA00022840"/>
    </source>
</evidence>
<dbReference type="SUPFAM" id="SSF52540">
    <property type="entry name" value="P-loop containing nucleoside triphosphate hydrolases"/>
    <property type="match status" value="2"/>
</dbReference>
<keyword evidence="10 15" id="KW-0931">ER-Golgi transport</keyword>
<proteinExistence type="inferred from homology"/>
<comment type="subunit">
    <text evidence="3 15">Oligomeric complex that consists of at least the alpha, beta, beta', gamma, delta, epsilon and zeta subunits.</text>
</comment>
<dbReference type="InterPro" id="IPR022775">
    <property type="entry name" value="AP_mu_sigma_su"/>
</dbReference>
<dbReference type="InterPro" id="IPR027417">
    <property type="entry name" value="P-loop_NTPase"/>
</dbReference>
<evidence type="ECO:0000256" key="10">
    <source>
        <dbReference type="ARBA" id="ARBA00022892"/>
    </source>
</evidence>
<protein>
    <recommendedName>
        <fullName evidence="15">Coatomer subunit delta</fullName>
    </recommendedName>
</protein>
<dbReference type="InterPro" id="IPR000629">
    <property type="entry name" value="RNA-helicase_DEAD-box_CS"/>
</dbReference>
<sequence length="1287" mass="144093">MVLLAAAICTKTGKAIVSRQFVEMTRSRVEGLLAAFPKLMNTGKQHTFVETESVRYVYQPLEKLYMLLITTKASNILEDLETLRLFSRVIPEYCKAMEESEIVENAFSLIFAFDEIVALGYRENVNLAQIRTFTEMDSHEEKVFRAVRQTQEREAKEEMKKKAKELQAARTAAARGKGGKGQLAGFGGFGGGGRDSSIPVANDVTVIDPTPPKPSYPTRTAGTGKAMKLGSKSKDVDSFVDKLRSEGTEVVTSKTKLSSTGKTPTTPSVQIGSVHIKIDEKITLTAGRDGGLQNMEVRGLVLLRVSDAQYGKIRLTVENNDDKGFQMQTHPNIDKKLFNQESVIGLKQPNKPFPLNNDIGVLKWRLQSTDEGLMPLSINCWPSENDEQCDVNIEYELLQENLELNDIVISIPVPGDIVRKNKILITLKVWREWEVSPSSPSLPPATPPLEFCILLVLVVTEIKKQKLCSADCIFKPSFPLYHVETWRTKSLIFLKSATNVVALDAILKSALELKFKNILFEMDLFRVERFLADNENEPDQRDESKRLAELQSAIADRKRKRLMLAQGGGSYEESNKIQFSDSKQMKSDVQEEVKSAKKAKKKKTKTEEEKSEKVQDKGIPKEKGEVKNAFSIDDSQEMLIEKNSEKINYKRISKKGLKEEKVEVKNDIPVEDSQKDRLSKTTRTKGAKKGNNKTIFNDKIIKSDFDNEDEDISQENEDSKEKISVETLQENNEDTGFTVIGGQKKNKECKKVQRVLPGWLAKPTIINSDLGSNKTPVDKIPFLESHIVTKLQQLGIHHLFPVQSVVIPAILSQMDTKSFLGKGGYAPGDICVSAPTGSGKTLAYVIPVVQILMKRVVCHLRALIILPTKDLANQVKQVFEMFTEGTNLSVGLASGSNSFTKNQEQLANQDSCGSSSRIDILVCTPGRLVDHISSTPNFTLHHVRFLVIDEADRMLSQSYHGWLGKVLKAAYNKQSLTSNFFNSDRPLSCTLQTIRHPAGAQTAASFATIQLPLQKLLFSATMTHSPEKLAPLQLYQPTLFTGTGSVNQTKTTDLGKPTSDVSISGRFSVPEGLSEYMTVCNSGEKPLMVLYFLTQLKFERVLCFASTLEATHRLYLLMKLYGGIEVAEYSSSLSPPQRKGILRDFRLGKLQLLICSDAMARGMDIQDVCYVISYDVPNYVRTYIHRVGRTARAGNKGTAITLLHSEEVHHFKEVIQKTGREKIAKYNIKEDKLQPMVEKYQDTLERLQDAVQTENQKKTQQKGKQDVVKLLAEQFMTNVKKRNLEKS</sequence>
<dbReference type="InterPro" id="IPR036168">
    <property type="entry name" value="AP2_Mu_C_sf"/>
</dbReference>
<dbReference type="InterPro" id="IPR028565">
    <property type="entry name" value="MHD"/>
</dbReference>
<dbReference type="InterPro" id="IPR001650">
    <property type="entry name" value="Helicase_C-like"/>
</dbReference>
<comment type="similarity">
    <text evidence="2 15">Belongs to the adaptor complexes medium subunit family. Delta-COP subfamily.</text>
</comment>
<keyword evidence="8" id="KW-0347">Helicase</keyword>
<dbReference type="SMART" id="SM00487">
    <property type="entry name" value="DEXDc"/>
    <property type="match status" value="1"/>
</dbReference>
<dbReference type="GO" id="GO:0015031">
    <property type="term" value="P:protein transport"/>
    <property type="evidence" value="ECO:0007669"/>
    <property type="project" value="UniProtKB-KW"/>
</dbReference>
<dbReference type="CDD" id="cd14830">
    <property type="entry name" value="Delta_COP_N"/>
    <property type="match status" value="1"/>
</dbReference>
<evidence type="ECO:0000259" key="18">
    <source>
        <dbReference type="PROSITE" id="PS51072"/>
    </source>
</evidence>
<evidence type="ECO:0000256" key="17">
    <source>
        <dbReference type="SAM" id="MobiDB-lite"/>
    </source>
</evidence>
<evidence type="ECO:0000256" key="16">
    <source>
        <dbReference type="SAM" id="Coils"/>
    </source>
</evidence>
<dbReference type="Pfam" id="PF01217">
    <property type="entry name" value="Clat_adaptor_s"/>
    <property type="match status" value="1"/>
</dbReference>
<dbReference type="InterPro" id="IPR014001">
    <property type="entry name" value="Helicase_ATP-bd"/>
</dbReference>
<dbReference type="Pfam" id="PF00270">
    <property type="entry name" value="DEAD"/>
    <property type="match status" value="1"/>
</dbReference>
<evidence type="ECO:0000256" key="11">
    <source>
        <dbReference type="ARBA" id="ARBA00022927"/>
    </source>
</evidence>
<keyword evidence="7" id="KW-0378">Hydrolase</keyword>
<dbReference type="SUPFAM" id="SSF49447">
    <property type="entry name" value="Second domain of Mu2 adaptin subunit (ap50) of ap2 adaptor"/>
    <property type="match status" value="1"/>
</dbReference>
<dbReference type="Gene3D" id="3.30.450.60">
    <property type="match status" value="1"/>
</dbReference>
<name>A0A2B4S022_STYPI</name>
<dbReference type="Pfam" id="PF00928">
    <property type="entry name" value="Adap_comp_sub"/>
    <property type="match status" value="1"/>
</dbReference>
<evidence type="ECO:0000256" key="2">
    <source>
        <dbReference type="ARBA" id="ARBA00010516"/>
    </source>
</evidence>
<evidence type="ECO:0000256" key="15">
    <source>
        <dbReference type="RuleBase" id="RU366052"/>
    </source>
</evidence>
<keyword evidence="5 15" id="KW-0963">Cytoplasm</keyword>
<dbReference type="InterPro" id="IPR011545">
    <property type="entry name" value="DEAD/DEAH_box_helicase_dom"/>
</dbReference>
<dbReference type="GO" id="GO:0003676">
    <property type="term" value="F:nucleic acid binding"/>
    <property type="evidence" value="ECO:0007669"/>
    <property type="project" value="InterPro"/>
</dbReference>
<dbReference type="OrthoDB" id="10266042at2759"/>
<feature type="region of interest" description="Disordered" evidence="17">
    <location>
        <begin position="565"/>
        <end position="621"/>
    </location>
</feature>
<keyword evidence="4 15" id="KW-0813">Transport</keyword>
<evidence type="ECO:0000256" key="12">
    <source>
        <dbReference type="ARBA" id="ARBA00023034"/>
    </source>
</evidence>
<dbReference type="PROSITE" id="PS51194">
    <property type="entry name" value="HELICASE_CTER"/>
    <property type="match status" value="1"/>
</dbReference>
<dbReference type="GO" id="GO:0006888">
    <property type="term" value="P:endoplasmic reticulum to Golgi vesicle-mediated transport"/>
    <property type="evidence" value="ECO:0007669"/>
    <property type="project" value="TreeGrafter"/>
</dbReference>
<evidence type="ECO:0000256" key="3">
    <source>
        <dbReference type="ARBA" id="ARBA00011775"/>
    </source>
</evidence>
<dbReference type="PROSITE" id="PS51192">
    <property type="entry name" value="HELICASE_ATP_BIND_1"/>
    <property type="match status" value="1"/>
</dbReference>
<comment type="function">
    <text evidence="15">The coatomer is a cytosolic protein complex that binds to dilysine motifs and reversibly associates with Golgi non-clathrin-coated vesicles, which further mediate biosynthetic protein transport from the ER, via the Golgi up to the trans Golgi network.</text>
</comment>
<keyword evidence="22" id="KW-1185">Reference proteome</keyword>
<dbReference type="CDD" id="cd09254">
    <property type="entry name" value="AP_delta-COPI_MHD"/>
    <property type="match status" value="1"/>
</dbReference>
<dbReference type="GO" id="GO:0004386">
    <property type="term" value="F:helicase activity"/>
    <property type="evidence" value="ECO:0007669"/>
    <property type="project" value="UniProtKB-KW"/>
</dbReference>